<feature type="binding site" evidence="24">
    <location>
        <position position="144"/>
    </location>
    <ligand>
        <name>ATP</name>
        <dbReference type="ChEBI" id="CHEBI:30616"/>
    </ligand>
</feature>
<evidence type="ECO:0000256" key="10">
    <source>
        <dbReference type="ARBA" id="ARBA00022741"/>
    </source>
</evidence>
<dbReference type="Pfam" id="PF01820">
    <property type="entry name" value="Dala_Dala_lig_N"/>
    <property type="match status" value="1"/>
</dbReference>
<evidence type="ECO:0000256" key="12">
    <source>
        <dbReference type="ARBA" id="ARBA00022842"/>
    </source>
</evidence>
<feature type="binding site" evidence="24">
    <location>
        <begin position="188"/>
        <end position="190"/>
    </location>
    <ligand>
        <name>ATP</name>
        <dbReference type="ChEBI" id="CHEBI:30616"/>
    </ligand>
</feature>
<evidence type="ECO:0000256" key="14">
    <source>
        <dbReference type="ARBA" id="ARBA00022984"/>
    </source>
</evidence>
<evidence type="ECO:0000256" key="21">
    <source>
        <dbReference type="ARBA" id="ARBA00077154"/>
    </source>
</evidence>
<dbReference type="PROSITE" id="PS50975">
    <property type="entry name" value="ATP_GRASP"/>
    <property type="match status" value="1"/>
</dbReference>
<evidence type="ECO:0000256" key="2">
    <source>
        <dbReference type="ARBA" id="ARBA00003921"/>
    </source>
</evidence>
<dbReference type="GO" id="GO:0046872">
    <property type="term" value="F:metal ion binding"/>
    <property type="evidence" value="ECO:0007669"/>
    <property type="project" value="UniProtKB-KW"/>
</dbReference>
<organism evidence="28 29">
    <name type="scientific">Cryobacterium lactosi</name>
    <dbReference type="NCBI Taxonomy" id="1259202"/>
    <lineage>
        <taxon>Bacteria</taxon>
        <taxon>Bacillati</taxon>
        <taxon>Actinomycetota</taxon>
        <taxon>Actinomycetes</taxon>
        <taxon>Micrococcales</taxon>
        <taxon>Microbacteriaceae</taxon>
        <taxon>Cryobacterium</taxon>
    </lineage>
</organism>
<dbReference type="SUPFAM" id="SSF56059">
    <property type="entry name" value="Glutathione synthetase ATP-binding domain-like"/>
    <property type="match status" value="1"/>
</dbReference>
<keyword evidence="11 26" id="KW-0067">ATP-binding</keyword>
<comment type="caution">
    <text evidence="28">The sequence shown here is derived from an EMBL/GenBank/DDBJ whole genome shotgun (WGS) entry which is preliminary data.</text>
</comment>
<evidence type="ECO:0000256" key="17">
    <source>
        <dbReference type="ARBA" id="ARBA00047614"/>
    </source>
</evidence>
<evidence type="ECO:0000259" key="27">
    <source>
        <dbReference type="PROSITE" id="PS50975"/>
    </source>
</evidence>
<evidence type="ECO:0000256" key="13">
    <source>
        <dbReference type="ARBA" id="ARBA00022960"/>
    </source>
</evidence>
<dbReference type="GO" id="GO:0005524">
    <property type="term" value="F:ATP binding"/>
    <property type="evidence" value="ECO:0007669"/>
    <property type="project" value="UniProtKB-UniRule"/>
</dbReference>
<evidence type="ECO:0000256" key="16">
    <source>
        <dbReference type="ARBA" id="ARBA00023316"/>
    </source>
</evidence>
<comment type="subcellular location">
    <subcellularLocation>
        <location evidence="3 22">Cytoplasm</location>
    </subcellularLocation>
</comment>
<comment type="cofactor">
    <cofactor evidence="25">
        <name>Mg(2+)</name>
        <dbReference type="ChEBI" id="CHEBI:18420"/>
    </cofactor>
    <cofactor evidence="25">
        <name>Mn(2+)</name>
        <dbReference type="ChEBI" id="CHEBI:29035"/>
    </cofactor>
    <text evidence="25">Binds 2 magnesium or manganese ions per subunit.</text>
</comment>
<evidence type="ECO:0000256" key="15">
    <source>
        <dbReference type="ARBA" id="ARBA00023211"/>
    </source>
</evidence>
<comment type="function">
    <text evidence="2 22">Cell wall formation.</text>
</comment>
<evidence type="ECO:0000313" key="29">
    <source>
        <dbReference type="Proteomes" id="UP000298468"/>
    </source>
</evidence>
<keyword evidence="14 22" id="KW-0573">Peptidoglycan synthesis</keyword>
<evidence type="ECO:0000256" key="9">
    <source>
        <dbReference type="ARBA" id="ARBA00022723"/>
    </source>
</evidence>
<feature type="binding site" evidence="25">
    <location>
        <position position="325"/>
    </location>
    <ligand>
        <name>Mg(2+)</name>
        <dbReference type="ChEBI" id="CHEBI:18420"/>
        <label>2</label>
    </ligand>
</feature>
<keyword evidence="8 22" id="KW-0436">Ligase</keyword>
<dbReference type="Gene3D" id="3.30.1490.20">
    <property type="entry name" value="ATP-grasp fold, A domain"/>
    <property type="match status" value="1"/>
</dbReference>
<comment type="pathway">
    <text evidence="18">Glycan biosynthesis.</text>
</comment>
<evidence type="ECO:0000256" key="18">
    <source>
        <dbReference type="ARBA" id="ARBA00060592"/>
    </source>
</evidence>
<reference evidence="28 29" key="1">
    <citation type="submission" date="2019-03" db="EMBL/GenBank/DDBJ databases">
        <title>Genomics of glacier-inhabiting Cryobacterium strains.</title>
        <authorList>
            <person name="Liu Q."/>
            <person name="Xin Y.-H."/>
        </authorList>
    </citation>
    <scope>NUCLEOTIDE SEQUENCE [LARGE SCALE GENOMIC DNA]</scope>
    <source>
        <strain evidence="28 29">Sr59</strain>
    </source>
</reference>
<dbReference type="InterPro" id="IPR000291">
    <property type="entry name" value="D-Ala_lig_Van_CS"/>
</dbReference>
<dbReference type="AlphaFoldDB" id="A0A4R9BVZ4"/>
<dbReference type="InterPro" id="IPR005905">
    <property type="entry name" value="D_ala_D_ala"/>
</dbReference>
<gene>
    <name evidence="22" type="primary">ddl</name>
    <name evidence="28" type="ORF">E3T61_06850</name>
</gene>
<feature type="binding site" evidence="24">
    <location>
        <begin position="322"/>
        <end position="323"/>
    </location>
    <ligand>
        <name>ATP</name>
        <dbReference type="ChEBI" id="CHEBI:30616"/>
    </ligand>
</feature>
<dbReference type="PANTHER" id="PTHR23132:SF25">
    <property type="entry name" value="D-ALANINE--D-ALANINE LIGASE A"/>
    <property type="match status" value="1"/>
</dbReference>
<dbReference type="Gene3D" id="3.30.470.20">
    <property type="entry name" value="ATP-grasp fold, B domain"/>
    <property type="match status" value="1"/>
</dbReference>
<keyword evidence="16 22" id="KW-0961">Cell wall biogenesis/degradation</keyword>
<evidence type="ECO:0000256" key="5">
    <source>
        <dbReference type="ARBA" id="ARBA00010871"/>
    </source>
</evidence>
<dbReference type="NCBIfam" id="NF002528">
    <property type="entry name" value="PRK01966.1-4"/>
    <property type="match status" value="1"/>
</dbReference>
<dbReference type="InterPro" id="IPR013815">
    <property type="entry name" value="ATP_grasp_subdomain_1"/>
</dbReference>
<dbReference type="GO" id="GO:0008716">
    <property type="term" value="F:D-alanine-D-alanine ligase activity"/>
    <property type="evidence" value="ECO:0007669"/>
    <property type="project" value="UniProtKB-UniRule"/>
</dbReference>
<comment type="catalytic activity">
    <reaction evidence="17 22">
        <text>2 D-alanine + ATP = D-alanyl-D-alanine + ADP + phosphate + H(+)</text>
        <dbReference type="Rhea" id="RHEA:11224"/>
        <dbReference type="ChEBI" id="CHEBI:15378"/>
        <dbReference type="ChEBI" id="CHEBI:30616"/>
        <dbReference type="ChEBI" id="CHEBI:43474"/>
        <dbReference type="ChEBI" id="CHEBI:57416"/>
        <dbReference type="ChEBI" id="CHEBI:57822"/>
        <dbReference type="ChEBI" id="CHEBI:456216"/>
        <dbReference type="EC" id="6.3.2.4"/>
    </reaction>
</comment>
<evidence type="ECO:0000313" key="28">
    <source>
        <dbReference type="EMBL" id="TFD92030.1"/>
    </source>
</evidence>
<accession>A0A4R9BVZ4</accession>
<evidence type="ECO:0000256" key="11">
    <source>
        <dbReference type="ARBA" id="ARBA00022840"/>
    </source>
</evidence>
<dbReference type="FunFam" id="3.30.1490.20:FF:000007">
    <property type="entry name" value="D-alanine--D-alanine ligase"/>
    <property type="match status" value="1"/>
</dbReference>
<evidence type="ECO:0000256" key="26">
    <source>
        <dbReference type="PROSITE-ProRule" id="PRU00409"/>
    </source>
</evidence>
<keyword evidence="10 24" id="KW-0547">Nucleotide-binding</keyword>
<keyword evidence="15 25" id="KW-0464">Manganese</keyword>
<dbReference type="InterPro" id="IPR011095">
    <property type="entry name" value="Dala_Dala_lig_C"/>
</dbReference>
<dbReference type="HAMAP" id="MF_00047">
    <property type="entry name" value="Dala_Dala_lig"/>
    <property type="match status" value="1"/>
</dbReference>
<evidence type="ECO:0000256" key="6">
    <source>
        <dbReference type="ARBA" id="ARBA00012216"/>
    </source>
</evidence>
<feature type="binding site" evidence="24">
    <location>
        <begin position="226"/>
        <end position="233"/>
    </location>
    <ligand>
        <name>ATP</name>
        <dbReference type="ChEBI" id="CHEBI:30616"/>
    </ligand>
</feature>
<dbReference type="FunFam" id="3.30.470.20:FF:000008">
    <property type="entry name" value="D-alanine--D-alanine ligase"/>
    <property type="match status" value="1"/>
</dbReference>
<dbReference type="InterPro" id="IPR011761">
    <property type="entry name" value="ATP-grasp"/>
</dbReference>
<dbReference type="GO" id="GO:0071555">
    <property type="term" value="P:cell wall organization"/>
    <property type="evidence" value="ECO:0007669"/>
    <property type="project" value="UniProtKB-KW"/>
</dbReference>
<evidence type="ECO:0000256" key="22">
    <source>
        <dbReference type="HAMAP-Rule" id="MF_00047"/>
    </source>
</evidence>
<keyword evidence="12 25" id="KW-0460">Magnesium</keyword>
<sequence>MTDKLTVALLFGGRSSEHSISCATAGGVLAAIDRDRYTVIPVGITRDGAFVLEDDDPTKFTLSAAALPEVTDNGSRVLWPDSAASRELTVVDGSGRRSLGSVDLVFPILHGPYGEDGTVQGMLELVDLPFVGSGVLASALGMDKHFTKTVLQHSGLAVAPWHTVTADDWAETPDQAYAALAELGLPAFVKPARAGSSVGVSRVASPDQLAEAMAVALAEDDKVLIEAGLVGRELEVAVLQGRPGDPAHASVAGEVVVTGRDFYDFAAKYLDAAGIELVCPADLAPADLAEMQRIAVRAFEAIDAGGLARVDFFLTADGWVINEINTMPGFTPISMFPSCWLASGYTYPQLIDELIEVALARAAHKRRRTSAVVTE</sequence>
<comment type="cofactor">
    <cofactor evidence="1">
        <name>Mn(2+)</name>
        <dbReference type="ChEBI" id="CHEBI:29035"/>
    </cofactor>
</comment>
<dbReference type="PIRSF" id="PIRSF039102">
    <property type="entry name" value="Ddl/VanB"/>
    <property type="match status" value="1"/>
</dbReference>
<keyword evidence="7 22" id="KW-0963">Cytoplasm</keyword>
<evidence type="ECO:0000256" key="3">
    <source>
        <dbReference type="ARBA" id="ARBA00004496"/>
    </source>
</evidence>
<feature type="binding site" evidence="25">
    <location>
        <position position="323"/>
    </location>
    <ligand>
        <name>Mg(2+)</name>
        <dbReference type="ChEBI" id="CHEBI:18420"/>
        <label>1</label>
    </ligand>
</feature>
<protein>
    <recommendedName>
        <fullName evidence="19 22">D-alanine--D-alanine ligase</fullName>
        <ecNumber evidence="6 22">6.3.2.4</ecNumber>
    </recommendedName>
    <alternativeName>
        <fullName evidence="21 22">D-Ala-D-Ala ligase</fullName>
    </alternativeName>
    <alternativeName>
        <fullName evidence="20 22">D-alanylalanine synthetase</fullName>
    </alternativeName>
</protein>
<feature type="binding site" evidence="24">
    <location>
        <begin position="196"/>
        <end position="197"/>
    </location>
    <ligand>
        <name>ATP</name>
        <dbReference type="ChEBI" id="CHEBI:30616"/>
    </ligand>
</feature>
<dbReference type="NCBIfam" id="TIGR01205">
    <property type="entry name" value="D_ala_D_alaTIGR"/>
    <property type="match status" value="1"/>
</dbReference>
<evidence type="ECO:0000256" key="1">
    <source>
        <dbReference type="ARBA" id="ARBA00001936"/>
    </source>
</evidence>
<evidence type="ECO:0000256" key="24">
    <source>
        <dbReference type="PIRSR" id="PIRSR039102-2"/>
    </source>
</evidence>
<dbReference type="InterPro" id="IPR011127">
    <property type="entry name" value="Dala_Dala_lig_N"/>
</dbReference>
<dbReference type="GO" id="GO:0009252">
    <property type="term" value="P:peptidoglycan biosynthetic process"/>
    <property type="evidence" value="ECO:0007669"/>
    <property type="project" value="UniProtKB-UniRule"/>
</dbReference>
<dbReference type="Gene3D" id="3.40.50.20">
    <property type="match status" value="1"/>
</dbReference>
<dbReference type="PROSITE" id="PS00843">
    <property type="entry name" value="DALA_DALA_LIGASE_1"/>
    <property type="match status" value="1"/>
</dbReference>
<feature type="active site" evidence="23">
    <location>
        <position position="17"/>
    </location>
</feature>
<dbReference type="RefSeq" id="WP_134640143.1">
    <property type="nucleotide sequence ID" value="NZ_SOHM01000012.1"/>
</dbReference>
<proteinExistence type="inferred from homology"/>
<dbReference type="PROSITE" id="PS00844">
    <property type="entry name" value="DALA_DALA_LIGASE_2"/>
    <property type="match status" value="1"/>
</dbReference>
<dbReference type="GO" id="GO:0008360">
    <property type="term" value="P:regulation of cell shape"/>
    <property type="evidence" value="ECO:0007669"/>
    <property type="project" value="UniProtKB-KW"/>
</dbReference>
<dbReference type="PANTHER" id="PTHR23132">
    <property type="entry name" value="D-ALANINE--D-ALANINE LIGASE"/>
    <property type="match status" value="1"/>
</dbReference>
<dbReference type="UniPathway" id="UPA00219"/>
<comment type="similarity">
    <text evidence="5 22">Belongs to the D-alanine--D-alanine ligase family.</text>
</comment>
<evidence type="ECO:0000256" key="20">
    <source>
        <dbReference type="ARBA" id="ARBA00076288"/>
    </source>
</evidence>
<evidence type="ECO:0000256" key="4">
    <source>
        <dbReference type="ARBA" id="ARBA00004752"/>
    </source>
</evidence>
<dbReference type="EC" id="6.3.2.4" evidence="6 22"/>
<dbReference type="SUPFAM" id="SSF52440">
    <property type="entry name" value="PreATP-grasp domain"/>
    <property type="match status" value="1"/>
</dbReference>
<evidence type="ECO:0000256" key="7">
    <source>
        <dbReference type="ARBA" id="ARBA00022490"/>
    </source>
</evidence>
<evidence type="ECO:0000256" key="25">
    <source>
        <dbReference type="PIRSR" id="PIRSR039102-3"/>
    </source>
</evidence>
<name>A0A4R9BVZ4_9MICO</name>
<keyword evidence="29" id="KW-1185">Reference proteome</keyword>
<dbReference type="Pfam" id="PF07478">
    <property type="entry name" value="Dala_Dala_lig_C"/>
    <property type="match status" value="1"/>
</dbReference>
<feature type="active site" evidence="23">
    <location>
        <position position="196"/>
    </location>
</feature>
<feature type="domain" description="ATP-grasp" evidence="27">
    <location>
        <begin position="148"/>
        <end position="356"/>
    </location>
</feature>
<evidence type="ECO:0000256" key="8">
    <source>
        <dbReference type="ARBA" id="ARBA00022598"/>
    </source>
</evidence>
<feature type="binding site" evidence="25">
    <location>
        <position position="323"/>
    </location>
    <ligand>
        <name>Mg(2+)</name>
        <dbReference type="ChEBI" id="CHEBI:18420"/>
        <label>2</label>
    </ligand>
</feature>
<dbReference type="Proteomes" id="UP000298468">
    <property type="component" value="Unassembled WGS sequence"/>
</dbReference>
<feature type="binding site" evidence="25">
    <location>
        <position position="311"/>
    </location>
    <ligand>
        <name>Mg(2+)</name>
        <dbReference type="ChEBI" id="CHEBI:18420"/>
        <label>1</label>
    </ligand>
</feature>
<evidence type="ECO:0000256" key="23">
    <source>
        <dbReference type="PIRSR" id="PIRSR039102-1"/>
    </source>
</evidence>
<comment type="pathway">
    <text evidence="4 22">Cell wall biogenesis; peptidoglycan biosynthesis.</text>
</comment>
<dbReference type="GO" id="GO:0005829">
    <property type="term" value="C:cytosol"/>
    <property type="evidence" value="ECO:0007669"/>
    <property type="project" value="TreeGrafter"/>
</dbReference>
<feature type="active site" evidence="23">
    <location>
        <position position="334"/>
    </location>
</feature>
<keyword evidence="9 25" id="KW-0479">Metal-binding</keyword>
<evidence type="ECO:0000256" key="19">
    <source>
        <dbReference type="ARBA" id="ARBA00068427"/>
    </source>
</evidence>
<keyword evidence="13 22" id="KW-0133">Cell shape</keyword>
<dbReference type="OrthoDB" id="9813261at2"/>
<dbReference type="EMBL" id="SOHM01000012">
    <property type="protein sequence ID" value="TFD92030.1"/>
    <property type="molecule type" value="Genomic_DNA"/>
</dbReference>
<dbReference type="InterPro" id="IPR016185">
    <property type="entry name" value="PreATP-grasp_dom_sf"/>
</dbReference>